<dbReference type="Proteomes" id="UP000254937">
    <property type="component" value="Unassembled WGS sequence"/>
</dbReference>
<dbReference type="InterPro" id="IPR023352">
    <property type="entry name" value="MAPEG-like_dom_sf"/>
</dbReference>
<evidence type="ECO:0000256" key="4">
    <source>
        <dbReference type="ARBA" id="ARBA00023136"/>
    </source>
</evidence>
<gene>
    <name evidence="5" type="ORF">M752DRAFT_276338</name>
</gene>
<dbReference type="InterPro" id="IPR001129">
    <property type="entry name" value="Membr-assoc_MAPEG"/>
</dbReference>
<keyword evidence="2" id="KW-0812">Transmembrane</keyword>
<name>A0A370PJU7_ASPPH</name>
<dbReference type="EMBL" id="KZ851853">
    <property type="protein sequence ID" value="RDK42472.1"/>
    <property type="molecule type" value="Genomic_DNA"/>
</dbReference>
<proteinExistence type="predicted"/>
<dbReference type="AlphaFoldDB" id="A0A370PJU7"/>
<organism evidence="5 6">
    <name type="scientific">Aspergillus phoenicis ATCC 13157</name>
    <dbReference type="NCBI Taxonomy" id="1353007"/>
    <lineage>
        <taxon>Eukaryota</taxon>
        <taxon>Fungi</taxon>
        <taxon>Dikarya</taxon>
        <taxon>Ascomycota</taxon>
        <taxon>Pezizomycotina</taxon>
        <taxon>Eurotiomycetes</taxon>
        <taxon>Eurotiomycetidae</taxon>
        <taxon>Eurotiales</taxon>
        <taxon>Aspergillaceae</taxon>
        <taxon>Aspergillus</taxon>
    </lineage>
</organism>
<dbReference type="Gene3D" id="1.20.120.550">
    <property type="entry name" value="Membrane associated eicosanoid/glutathione metabolism-like domain"/>
    <property type="match status" value="1"/>
</dbReference>
<dbReference type="SUPFAM" id="SSF161084">
    <property type="entry name" value="MAPEG domain-like"/>
    <property type="match status" value="1"/>
</dbReference>
<evidence type="ECO:0000256" key="2">
    <source>
        <dbReference type="ARBA" id="ARBA00022692"/>
    </source>
</evidence>
<sequence length="148" mass="17043">MSSLLGLDGTQLLKPVVALAGWTFVQETWMYATRIPAIYKYNVSFDEDKVKHDKYTKIPLKVQRMADNYNNLHEQPQVFYVIAVVLTLLGDHNDFTYRLAWSYTGMRIVHSLWHNLVNEPNTRFALFSISSVMLLGLTARAASLLFWA</sequence>
<evidence type="ECO:0000256" key="1">
    <source>
        <dbReference type="ARBA" id="ARBA00004370"/>
    </source>
</evidence>
<reference evidence="5 6" key="1">
    <citation type="submission" date="2018-07" db="EMBL/GenBank/DDBJ databases">
        <title>Section-level genome sequencing of Aspergillus section Nigri to investigate inter- and intra-species variation.</title>
        <authorList>
            <consortium name="DOE Joint Genome Institute"/>
            <person name="Vesth T.C."/>
            <person name="Nybo J.L."/>
            <person name="Theobald S."/>
            <person name="Frisvad J.C."/>
            <person name="Larsen T.O."/>
            <person name="Nielsen K.F."/>
            <person name="Hoof J.B."/>
            <person name="Brandl J."/>
            <person name="Salamov A."/>
            <person name="Riley R."/>
            <person name="Gladden J.M."/>
            <person name="Phatale P."/>
            <person name="Nielsen M.T."/>
            <person name="Lyhne E.K."/>
            <person name="Kogle M.E."/>
            <person name="Strasser K."/>
            <person name="McDonnell E."/>
            <person name="Barry K."/>
            <person name="Clum A."/>
            <person name="Chen C."/>
            <person name="Nolan M."/>
            <person name="Sandor L."/>
            <person name="Kuo A."/>
            <person name="Lipzen A."/>
            <person name="Hainaut M."/>
            <person name="Drula E."/>
            <person name="Tsang A."/>
            <person name="Magnuson J.K."/>
            <person name="Henrissat B."/>
            <person name="Wiebenga A."/>
            <person name="Simmons B.A."/>
            <person name="Makela M.R."/>
            <person name="De vries R.P."/>
            <person name="Grigoriev I.V."/>
            <person name="Mortensen U.H."/>
            <person name="Baker S.E."/>
            <person name="Andersen M.R."/>
        </authorList>
    </citation>
    <scope>NUCLEOTIDE SEQUENCE [LARGE SCALE GENOMIC DNA]</scope>
    <source>
        <strain evidence="5 6">ATCC 13157</strain>
    </source>
</reference>
<keyword evidence="6" id="KW-1185">Reference proteome</keyword>
<keyword evidence="4" id="KW-0472">Membrane</keyword>
<protein>
    <submittedName>
        <fullName evidence="5">Uncharacterized protein</fullName>
    </submittedName>
</protein>
<evidence type="ECO:0000313" key="6">
    <source>
        <dbReference type="Proteomes" id="UP000254937"/>
    </source>
</evidence>
<keyword evidence="3" id="KW-1133">Transmembrane helix</keyword>
<evidence type="ECO:0000313" key="5">
    <source>
        <dbReference type="EMBL" id="RDK42472.1"/>
    </source>
</evidence>
<evidence type="ECO:0000256" key="3">
    <source>
        <dbReference type="ARBA" id="ARBA00022989"/>
    </source>
</evidence>
<dbReference type="GO" id="GO:0016020">
    <property type="term" value="C:membrane"/>
    <property type="evidence" value="ECO:0007669"/>
    <property type="project" value="UniProtKB-SubCell"/>
</dbReference>
<dbReference type="Pfam" id="PF01124">
    <property type="entry name" value="MAPEG"/>
    <property type="match status" value="1"/>
</dbReference>
<accession>A0A370PJU7</accession>
<comment type="subcellular location">
    <subcellularLocation>
        <location evidence="1">Membrane</location>
    </subcellularLocation>
</comment>